<sequence>MGTQAFQAKRYSEAALHFEAAAGFRTNAVALYTAGLAWDLASRPERAADAFGRALEVGGLDPKQTGLAKERVGQLERTLGTLSVTAPEGWKVQLDTFSEMATPVRLHGSPGVHALTVRAPGKAIERRDVSLDAGKVTPLELKDEPKEAPKEPEPVAAAPPEAPAPPAHAEFWNTRRVVGGIVGGAGVAVLASSIVLGLQANSAKDAYDAGPTRASFDHASSLQTWTNVAIISGAVLLAGGVALVVWPDKESGHAHVSVSGGPGFGVVGGSF</sequence>
<name>A0A0K1Q7Z2_9BACT</name>
<protein>
    <recommendedName>
        <fullName evidence="5">Tetratricopeptide repeat protein</fullName>
    </recommendedName>
</protein>
<dbReference type="KEGG" id="llu:AKJ09_08521"/>
<dbReference type="AlphaFoldDB" id="A0A0K1Q7Z2"/>
<evidence type="ECO:0000313" key="3">
    <source>
        <dbReference type="EMBL" id="AKV01858.1"/>
    </source>
</evidence>
<evidence type="ECO:0000256" key="1">
    <source>
        <dbReference type="SAM" id="MobiDB-lite"/>
    </source>
</evidence>
<accession>A0A0K1Q7Z2</accession>
<evidence type="ECO:0008006" key="5">
    <source>
        <dbReference type="Google" id="ProtNLM"/>
    </source>
</evidence>
<reference evidence="3 4" key="1">
    <citation type="submission" date="2015-08" db="EMBL/GenBank/DDBJ databases">
        <authorList>
            <person name="Babu N.S."/>
            <person name="Beckwith C.J."/>
            <person name="Beseler K.G."/>
            <person name="Brison A."/>
            <person name="Carone J.V."/>
            <person name="Caskin T.P."/>
            <person name="Diamond M."/>
            <person name="Durham M.E."/>
            <person name="Foxe J.M."/>
            <person name="Go M."/>
            <person name="Henderson B.A."/>
            <person name="Jones I.B."/>
            <person name="McGettigan J.A."/>
            <person name="Micheletti S.J."/>
            <person name="Nasrallah M.E."/>
            <person name="Ortiz D."/>
            <person name="Piller C.R."/>
            <person name="Privatt S.R."/>
            <person name="Schneider S.L."/>
            <person name="Sharp S."/>
            <person name="Smith T.C."/>
            <person name="Stanton J.D."/>
            <person name="Ullery H.E."/>
            <person name="Wilson R.J."/>
            <person name="Serrano M.G."/>
            <person name="Buck G."/>
            <person name="Lee V."/>
            <person name="Wang Y."/>
            <person name="Carvalho R."/>
            <person name="Voegtly L."/>
            <person name="Shi R."/>
            <person name="Duckworth R."/>
            <person name="Johnson A."/>
            <person name="Loviza R."/>
            <person name="Walstead R."/>
            <person name="Shah Z."/>
            <person name="Kiflezghi M."/>
            <person name="Wade K."/>
            <person name="Ball S.L."/>
            <person name="Bradley K.W."/>
            <person name="Asai D.J."/>
            <person name="Bowman C.A."/>
            <person name="Russell D.A."/>
            <person name="Pope W.H."/>
            <person name="Jacobs-Sera D."/>
            <person name="Hendrix R.W."/>
            <person name="Hatfull G.F."/>
        </authorList>
    </citation>
    <scope>NUCLEOTIDE SEQUENCE [LARGE SCALE GENOMIC DNA]</scope>
    <source>
        <strain evidence="3 4">DSM 27648</strain>
    </source>
</reference>
<feature type="compositionally biased region" description="Basic and acidic residues" evidence="1">
    <location>
        <begin position="140"/>
        <end position="153"/>
    </location>
</feature>
<dbReference type="STRING" id="1391654.AKJ09_08521"/>
<dbReference type="InterPro" id="IPR011990">
    <property type="entry name" value="TPR-like_helical_dom_sf"/>
</dbReference>
<organism evidence="3 4">
    <name type="scientific">Labilithrix luteola</name>
    <dbReference type="NCBI Taxonomy" id="1391654"/>
    <lineage>
        <taxon>Bacteria</taxon>
        <taxon>Pseudomonadati</taxon>
        <taxon>Myxococcota</taxon>
        <taxon>Polyangia</taxon>
        <taxon>Polyangiales</taxon>
        <taxon>Labilitrichaceae</taxon>
        <taxon>Labilithrix</taxon>
    </lineage>
</organism>
<keyword evidence="2" id="KW-1133">Transmembrane helix</keyword>
<keyword evidence="2" id="KW-0472">Membrane</keyword>
<feature type="transmembrane region" description="Helical" evidence="2">
    <location>
        <begin position="225"/>
        <end position="246"/>
    </location>
</feature>
<dbReference type="EMBL" id="CP012333">
    <property type="protein sequence ID" value="AKV01858.1"/>
    <property type="molecule type" value="Genomic_DNA"/>
</dbReference>
<evidence type="ECO:0000256" key="2">
    <source>
        <dbReference type="SAM" id="Phobius"/>
    </source>
</evidence>
<evidence type="ECO:0000313" key="4">
    <source>
        <dbReference type="Proteomes" id="UP000064967"/>
    </source>
</evidence>
<keyword evidence="2" id="KW-0812">Transmembrane</keyword>
<proteinExistence type="predicted"/>
<dbReference type="SUPFAM" id="SSF48452">
    <property type="entry name" value="TPR-like"/>
    <property type="match status" value="1"/>
</dbReference>
<dbReference type="Proteomes" id="UP000064967">
    <property type="component" value="Chromosome"/>
</dbReference>
<dbReference type="Gene3D" id="1.25.40.10">
    <property type="entry name" value="Tetratricopeptide repeat domain"/>
    <property type="match status" value="1"/>
</dbReference>
<gene>
    <name evidence="3" type="ORF">AKJ09_08521</name>
</gene>
<keyword evidence="4" id="KW-1185">Reference proteome</keyword>
<feature type="transmembrane region" description="Helical" evidence="2">
    <location>
        <begin position="177"/>
        <end position="198"/>
    </location>
</feature>
<feature type="region of interest" description="Disordered" evidence="1">
    <location>
        <begin position="135"/>
        <end position="163"/>
    </location>
</feature>